<dbReference type="Gene3D" id="3.30.200.20">
    <property type="entry name" value="Phosphorylase Kinase, domain 1"/>
    <property type="match status" value="1"/>
</dbReference>
<evidence type="ECO:0000313" key="12">
    <source>
        <dbReference type="Proteomes" id="UP001157160"/>
    </source>
</evidence>
<reference evidence="11 12" key="1">
    <citation type="journal article" date="2014" name="Int. J. Syst. Evol. Microbiol.">
        <title>Complete genome sequence of Corynebacterium casei LMG S-19264T (=DSM 44701T), isolated from a smear-ripened cheese.</title>
        <authorList>
            <consortium name="US DOE Joint Genome Institute (JGI-PGF)"/>
            <person name="Walter F."/>
            <person name="Albersmeier A."/>
            <person name="Kalinowski J."/>
            <person name="Ruckert C."/>
        </authorList>
    </citation>
    <scope>NUCLEOTIDE SEQUENCE [LARGE SCALE GENOMIC DNA]</scope>
    <source>
        <strain evidence="11 12">NBRC 112289</strain>
    </source>
</reference>
<evidence type="ECO:0000256" key="2">
    <source>
        <dbReference type="ARBA" id="ARBA00022527"/>
    </source>
</evidence>
<keyword evidence="2" id="KW-0723">Serine/threonine-protein kinase</keyword>
<evidence type="ECO:0000256" key="7">
    <source>
        <dbReference type="PROSITE-ProRule" id="PRU10141"/>
    </source>
</evidence>
<dbReference type="SMART" id="SM00220">
    <property type="entry name" value="S_TKc"/>
    <property type="match status" value="1"/>
</dbReference>
<evidence type="ECO:0000256" key="5">
    <source>
        <dbReference type="ARBA" id="ARBA00022777"/>
    </source>
</evidence>
<dbReference type="PROSITE" id="PS50011">
    <property type="entry name" value="PROTEIN_KINASE_DOM"/>
    <property type="match status" value="1"/>
</dbReference>
<organism evidence="11 12">
    <name type="scientific">Arenivirga flava</name>
    <dbReference type="NCBI Taxonomy" id="1930060"/>
    <lineage>
        <taxon>Bacteria</taxon>
        <taxon>Bacillati</taxon>
        <taxon>Actinomycetota</taxon>
        <taxon>Actinomycetes</taxon>
        <taxon>Micrococcales</taxon>
        <taxon>Microbacteriaceae</taxon>
        <taxon>Arenivirga</taxon>
    </lineage>
</organism>
<dbReference type="InterPro" id="IPR011009">
    <property type="entry name" value="Kinase-like_dom_sf"/>
</dbReference>
<feature type="domain" description="Protein kinase" evidence="10">
    <location>
        <begin position="15"/>
        <end position="276"/>
    </location>
</feature>
<feature type="compositionally biased region" description="Low complexity" evidence="8">
    <location>
        <begin position="336"/>
        <end position="347"/>
    </location>
</feature>
<feature type="transmembrane region" description="Helical" evidence="9">
    <location>
        <begin position="352"/>
        <end position="372"/>
    </location>
</feature>
<keyword evidence="12" id="KW-1185">Reference proteome</keyword>
<dbReference type="RefSeq" id="WP_284231865.1">
    <property type="nucleotide sequence ID" value="NZ_BSUL01000001.1"/>
</dbReference>
<dbReference type="Gene3D" id="1.10.510.10">
    <property type="entry name" value="Transferase(Phosphotransferase) domain 1"/>
    <property type="match status" value="1"/>
</dbReference>
<evidence type="ECO:0000313" key="11">
    <source>
        <dbReference type="EMBL" id="GMA28538.1"/>
    </source>
</evidence>
<keyword evidence="4 7" id="KW-0547">Nucleotide-binding</keyword>
<feature type="binding site" evidence="7">
    <location>
        <position position="44"/>
    </location>
    <ligand>
        <name>ATP</name>
        <dbReference type="ChEBI" id="CHEBI:30616"/>
    </ligand>
</feature>
<dbReference type="InterPro" id="IPR000719">
    <property type="entry name" value="Prot_kinase_dom"/>
</dbReference>
<keyword evidence="3" id="KW-0808">Transferase</keyword>
<dbReference type="PROSITE" id="PS00108">
    <property type="entry name" value="PROTEIN_KINASE_ST"/>
    <property type="match status" value="1"/>
</dbReference>
<dbReference type="PANTHER" id="PTHR43289">
    <property type="entry name" value="MITOGEN-ACTIVATED PROTEIN KINASE KINASE KINASE 20-RELATED"/>
    <property type="match status" value="1"/>
</dbReference>
<keyword evidence="9" id="KW-0472">Membrane</keyword>
<dbReference type="EMBL" id="BSUL01000001">
    <property type="protein sequence ID" value="GMA28538.1"/>
    <property type="molecule type" value="Genomic_DNA"/>
</dbReference>
<dbReference type="AlphaFoldDB" id="A0AA37UGW4"/>
<dbReference type="GO" id="GO:0004674">
    <property type="term" value="F:protein serine/threonine kinase activity"/>
    <property type="evidence" value="ECO:0007669"/>
    <property type="project" value="UniProtKB-KW"/>
</dbReference>
<dbReference type="CDD" id="cd14014">
    <property type="entry name" value="STKc_PknB_like"/>
    <property type="match status" value="1"/>
</dbReference>
<proteinExistence type="predicted"/>
<keyword evidence="6 7" id="KW-0067">ATP-binding</keyword>
<keyword evidence="5" id="KW-0418">Kinase</keyword>
<comment type="caution">
    <text evidence="11">The sequence shown here is derived from an EMBL/GenBank/DDBJ whole genome shotgun (WGS) entry which is preliminary data.</text>
</comment>
<keyword evidence="9" id="KW-0812">Transmembrane</keyword>
<dbReference type="Pfam" id="PF00069">
    <property type="entry name" value="Pkinase"/>
    <property type="match status" value="1"/>
</dbReference>
<dbReference type="Proteomes" id="UP001157160">
    <property type="component" value="Unassembled WGS sequence"/>
</dbReference>
<dbReference type="GO" id="GO:0005524">
    <property type="term" value="F:ATP binding"/>
    <property type="evidence" value="ECO:0007669"/>
    <property type="project" value="UniProtKB-UniRule"/>
</dbReference>
<evidence type="ECO:0000256" key="8">
    <source>
        <dbReference type="SAM" id="MobiDB-lite"/>
    </source>
</evidence>
<dbReference type="PROSITE" id="PS00107">
    <property type="entry name" value="PROTEIN_KINASE_ATP"/>
    <property type="match status" value="1"/>
</dbReference>
<dbReference type="InterPro" id="IPR008271">
    <property type="entry name" value="Ser/Thr_kinase_AS"/>
</dbReference>
<dbReference type="SUPFAM" id="SSF56112">
    <property type="entry name" value="Protein kinase-like (PK-like)"/>
    <property type="match status" value="1"/>
</dbReference>
<sequence length="376" mass="40804">MAKRATSQPPVLPGYSFIRPLGNGGFADVFLYEQDMPRRVVAVKVLLDDAINPEVLRTFNAEADIMARLSAHPAIVTIYQASIAADGRPYLVMEFCPDTLGARYRKGPLEVPAVLDAGVRIAAALETAHRSGLLHRDIKPSNLLVTTMGSPVLADFGIAASVNRRGDEPEVFAMSVPWSSPEVLQEQVSGSVPSEVWSLGATLYTLLAGRSPFEVAERDRNRREQLTQRVVKARYQRIERADVPERLEAVLAQAMAKDPSQRFATMVEFAEALRWAQYELGIPPTPLEVASDHWAGASAPIDFSDDRQRGPVITTVNEHSRRAARVQQQIDERSARVAPSPRRSGSGAWKPALLGAGIATVVLGTAAIGLLASGVL</sequence>
<evidence type="ECO:0000256" key="1">
    <source>
        <dbReference type="ARBA" id="ARBA00012513"/>
    </source>
</evidence>
<dbReference type="PANTHER" id="PTHR43289:SF6">
    <property type="entry name" value="SERINE_THREONINE-PROTEIN KINASE NEKL-3"/>
    <property type="match status" value="1"/>
</dbReference>
<evidence type="ECO:0000256" key="6">
    <source>
        <dbReference type="ARBA" id="ARBA00022840"/>
    </source>
</evidence>
<evidence type="ECO:0000259" key="10">
    <source>
        <dbReference type="PROSITE" id="PS50011"/>
    </source>
</evidence>
<evidence type="ECO:0000256" key="9">
    <source>
        <dbReference type="SAM" id="Phobius"/>
    </source>
</evidence>
<accession>A0AA37UGW4</accession>
<name>A0AA37UGW4_9MICO</name>
<dbReference type="EC" id="2.7.11.1" evidence="1"/>
<feature type="region of interest" description="Disordered" evidence="8">
    <location>
        <begin position="320"/>
        <end position="347"/>
    </location>
</feature>
<keyword evidence="9" id="KW-1133">Transmembrane helix</keyword>
<gene>
    <name evidence="11" type="ORF">GCM10025874_17910</name>
</gene>
<evidence type="ECO:0000256" key="4">
    <source>
        <dbReference type="ARBA" id="ARBA00022741"/>
    </source>
</evidence>
<protein>
    <recommendedName>
        <fullName evidence="1">non-specific serine/threonine protein kinase</fullName>
        <ecNumber evidence="1">2.7.11.1</ecNumber>
    </recommendedName>
</protein>
<evidence type="ECO:0000256" key="3">
    <source>
        <dbReference type="ARBA" id="ARBA00022679"/>
    </source>
</evidence>
<dbReference type="InterPro" id="IPR017441">
    <property type="entry name" value="Protein_kinase_ATP_BS"/>
</dbReference>